<feature type="transmembrane region" description="Helical" evidence="3">
    <location>
        <begin position="123"/>
        <end position="142"/>
    </location>
</feature>
<proteinExistence type="predicted"/>
<dbReference type="SUPFAM" id="SSF55073">
    <property type="entry name" value="Nucleotide cyclase"/>
    <property type="match status" value="1"/>
</dbReference>
<feature type="domain" description="GGDEF" evidence="4">
    <location>
        <begin position="248"/>
        <end position="382"/>
    </location>
</feature>
<dbReference type="OrthoDB" id="9803824at2"/>
<dbReference type="GO" id="GO:0052621">
    <property type="term" value="F:diguanylate cyclase activity"/>
    <property type="evidence" value="ECO:0007669"/>
    <property type="project" value="UniProtKB-EC"/>
</dbReference>
<feature type="transmembrane region" description="Helical" evidence="3">
    <location>
        <begin position="149"/>
        <end position="171"/>
    </location>
</feature>
<dbReference type="PANTHER" id="PTHR45138">
    <property type="entry name" value="REGULATORY COMPONENTS OF SENSORY TRANSDUCTION SYSTEM"/>
    <property type="match status" value="1"/>
</dbReference>
<dbReference type="AlphaFoldDB" id="A0A5B7ZSS4"/>
<dbReference type="EMBL" id="CP040871">
    <property type="protein sequence ID" value="QDA57869.1"/>
    <property type="molecule type" value="Genomic_DNA"/>
</dbReference>
<dbReference type="PROSITE" id="PS50887">
    <property type="entry name" value="GGDEF"/>
    <property type="match status" value="1"/>
</dbReference>
<dbReference type="RefSeq" id="WP_139716919.1">
    <property type="nucleotide sequence ID" value="NZ_CP040871.1"/>
</dbReference>
<dbReference type="KEGG" id="thes:FHQ07_11395"/>
<dbReference type="PANTHER" id="PTHR45138:SF9">
    <property type="entry name" value="DIGUANYLATE CYCLASE DGCM-RELATED"/>
    <property type="match status" value="1"/>
</dbReference>
<dbReference type="Proteomes" id="UP000308149">
    <property type="component" value="Chromosome"/>
</dbReference>
<dbReference type="InterPro" id="IPR043128">
    <property type="entry name" value="Rev_trsase/Diguanyl_cyclase"/>
</dbReference>
<name>A0A5B7ZSS4_9GAMM</name>
<dbReference type="EC" id="2.7.7.65" evidence="1"/>
<sequence>MGANITDATSGLRNFLRRLLARPDALMLELGAGGELLVSQMRAVLSMLLLLLPLINVLGGGKLEESMIGLLGAVFAIVMSQVWLALARQRGRYRWLPWVTATYDVTSTTLVLALLAWSSPVIGLNSMVVWAFYLVGICMTALRNDGRLTLYTGMLAVLQYGLLSACIFALVDSPDQLASIDYGTATPGNQVQRLVLMAMVTGIAATIVYRMQRLVDMSGTDGLTGLPNRTWLVHHFPTMLDATRGQGGSLSVCLIDLDYFKRINDEVGHLAGDRALRHVVDALNQKMEDGDWLARLGGEEFALLLPRPIGRAWERLETMRRAVASQPFSPEHGAEPMRLTFSAGIASWPQDGADLSQLLRRADLRLRHAKQEGRNRVLARDP</sequence>
<feature type="transmembrane region" description="Helical" evidence="3">
    <location>
        <begin position="67"/>
        <end position="86"/>
    </location>
</feature>
<dbReference type="Pfam" id="PF00990">
    <property type="entry name" value="GGDEF"/>
    <property type="match status" value="1"/>
</dbReference>
<dbReference type="Gene3D" id="3.30.70.270">
    <property type="match status" value="1"/>
</dbReference>
<dbReference type="InterPro" id="IPR029787">
    <property type="entry name" value="Nucleotide_cyclase"/>
</dbReference>
<evidence type="ECO:0000256" key="2">
    <source>
        <dbReference type="ARBA" id="ARBA00034247"/>
    </source>
</evidence>
<keyword evidence="6" id="KW-1185">Reference proteome</keyword>
<dbReference type="NCBIfam" id="TIGR00254">
    <property type="entry name" value="GGDEF"/>
    <property type="match status" value="1"/>
</dbReference>
<keyword evidence="3" id="KW-0812">Transmembrane</keyword>
<comment type="catalytic activity">
    <reaction evidence="2">
        <text>2 GTP = 3',3'-c-di-GMP + 2 diphosphate</text>
        <dbReference type="Rhea" id="RHEA:24898"/>
        <dbReference type="ChEBI" id="CHEBI:33019"/>
        <dbReference type="ChEBI" id="CHEBI:37565"/>
        <dbReference type="ChEBI" id="CHEBI:58805"/>
        <dbReference type="EC" id="2.7.7.65"/>
    </reaction>
</comment>
<dbReference type="InterPro" id="IPR050469">
    <property type="entry name" value="Diguanylate_Cyclase"/>
</dbReference>
<evidence type="ECO:0000256" key="1">
    <source>
        <dbReference type="ARBA" id="ARBA00012528"/>
    </source>
</evidence>
<feature type="transmembrane region" description="Helical" evidence="3">
    <location>
        <begin position="191"/>
        <end position="209"/>
    </location>
</feature>
<protein>
    <recommendedName>
        <fullName evidence="1">diguanylate cyclase</fullName>
        <ecNumber evidence="1">2.7.7.65</ecNumber>
    </recommendedName>
</protein>
<organism evidence="5 6">
    <name type="scientific">Thermomonas aquatica</name>
    <dbReference type="NCBI Taxonomy" id="2202149"/>
    <lineage>
        <taxon>Bacteria</taxon>
        <taxon>Pseudomonadati</taxon>
        <taxon>Pseudomonadota</taxon>
        <taxon>Gammaproteobacteria</taxon>
        <taxon>Lysobacterales</taxon>
        <taxon>Lysobacteraceae</taxon>
        <taxon>Thermomonas</taxon>
    </lineage>
</organism>
<evidence type="ECO:0000313" key="5">
    <source>
        <dbReference type="EMBL" id="QDA57869.1"/>
    </source>
</evidence>
<evidence type="ECO:0000259" key="4">
    <source>
        <dbReference type="PROSITE" id="PS50887"/>
    </source>
</evidence>
<dbReference type="SMART" id="SM00267">
    <property type="entry name" value="GGDEF"/>
    <property type="match status" value="1"/>
</dbReference>
<feature type="transmembrane region" description="Helical" evidence="3">
    <location>
        <begin position="98"/>
        <end position="117"/>
    </location>
</feature>
<keyword evidence="3" id="KW-1133">Transmembrane helix</keyword>
<accession>A0A5B7ZSS4</accession>
<feature type="transmembrane region" description="Helical" evidence="3">
    <location>
        <begin position="43"/>
        <end position="61"/>
    </location>
</feature>
<reference evidence="5 6" key="1">
    <citation type="submission" date="2019-06" db="EMBL/GenBank/DDBJ databases">
        <title>Thermomonas aquatica sp. nov., isolated from an industrial wastewater treatment plant.</title>
        <authorList>
            <person name="Jeon J.H."/>
            <person name="Park D.-S."/>
        </authorList>
    </citation>
    <scope>NUCLEOTIDE SEQUENCE [LARGE SCALE GENOMIC DNA]</scope>
    <source>
        <strain evidence="5 6">SY21</strain>
    </source>
</reference>
<dbReference type="InterPro" id="IPR000160">
    <property type="entry name" value="GGDEF_dom"/>
</dbReference>
<dbReference type="CDD" id="cd01949">
    <property type="entry name" value="GGDEF"/>
    <property type="match status" value="1"/>
</dbReference>
<evidence type="ECO:0000256" key="3">
    <source>
        <dbReference type="SAM" id="Phobius"/>
    </source>
</evidence>
<evidence type="ECO:0000313" key="6">
    <source>
        <dbReference type="Proteomes" id="UP000308149"/>
    </source>
</evidence>
<keyword evidence="3" id="KW-0472">Membrane</keyword>
<gene>
    <name evidence="5" type="ORF">FHQ07_11395</name>
</gene>